<dbReference type="PATRIC" id="fig|1121362.3.peg.1153"/>
<gene>
    <name evidence="1" type="ORF">A605_05730</name>
</gene>
<dbReference type="STRING" id="1121362.A605_05730"/>
<proteinExistence type="predicted"/>
<accession>M1NRM3</accession>
<dbReference type="Proteomes" id="UP000011723">
    <property type="component" value="Chromosome"/>
</dbReference>
<dbReference type="EMBL" id="CP003697">
    <property type="protein sequence ID" value="AGF72152.1"/>
    <property type="molecule type" value="Genomic_DNA"/>
</dbReference>
<evidence type="ECO:0000313" key="1">
    <source>
        <dbReference type="EMBL" id="AGF72152.1"/>
    </source>
</evidence>
<dbReference type="eggNOG" id="ENOG5031TXD">
    <property type="taxonomic scope" value="Bacteria"/>
</dbReference>
<dbReference type="HOGENOM" id="CLU_059338_1_0_11"/>
<dbReference type="AlphaFoldDB" id="M1NRM3"/>
<reference evidence="1 2" key="1">
    <citation type="journal article" date="2012" name="Stand. Genomic Sci.">
        <title>Genome sequence of the halotolerant bacterium Corynebacterium halotolerans type strain YIM 70093(T) (= DSM 44683(T)).</title>
        <authorList>
            <person name="Ruckert C."/>
            <person name="Albersmeier A."/>
            <person name="Al-Dilaimi A."/>
            <person name="Niehaus K."/>
            <person name="Szczepanowski R."/>
            <person name="Kalinowski J."/>
        </authorList>
    </citation>
    <scope>NUCLEOTIDE SEQUENCE [LARGE SCALE GENOMIC DNA]</scope>
    <source>
        <strain evidence="1">YIM 70093</strain>
    </source>
</reference>
<organism evidence="1 2">
    <name type="scientific">Corynebacterium halotolerans YIM 70093 = DSM 44683</name>
    <dbReference type="NCBI Taxonomy" id="1121362"/>
    <lineage>
        <taxon>Bacteria</taxon>
        <taxon>Bacillati</taxon>
        <taxon>Actinomycetota</taxon>
        <taxon>Actinomycetes</taxon>
        <taxon>Mycobacteriales</taxon>
        <taxon>Corynebacteriaceae</taxon>
        <taxon>Corynebacterium</taxon>
    </lineage>
</organism>
<name>M1NRM3_9CORY</name>
<protein>
    <recommendedName>
        <fullName evidence="3">DUF559 domain-containing protein</fullName>
    </recommendedName>
</protein>
<dbReference type="OrthoDB" id="4423208at2"/>
<evidence type="ECO:0000313" key="2">
    <source>
        <dbReference type="Proteomes" id="UP000011723"/>
    </source>
</evidence>
<dbReference type="KEGG" id="chn:A605_05730"/>
<sequence>MPYHGTDSDNLIPQLSGPINVRDGTPIPPSDFPAPQRLSAVLDRSAAHLQIPRSDPRARHQLKVWYEQVSPHHVVARKFLRPEGLAVTDSRHHPRRLRYRVNARTRIVAHLREHPWWIADSWSAAALLGIGEFSDGADTCILSSGNRRLTTDPLRPTRHRNVTDVQPWTLYLNDVPLRVTPPMFTLVRCLRSTLDEEHAWQVPTIAGMAEPLIRAVQVTDRFRRLLGVEELHILQAGRGLIGARKLARITSLSSPGMDSSQETLLKLIAQQAAARHHVEFLPQVPVYRDGLVGEPGTKENGAPLLTVLDLALPDWKIALMFDGAHHWDKQQRERDARINFELTMAGWLVLRMSHGMLDDAAGLATRIADAIRGRFNGQMGVA</sequence>
<keyword evidence="2" id="KW-1185">Reference proteome</keyword>
<evidence type="ECO:0008006" key="3">
    <source>
        <dbReference type="Google" id="ProtNLM"/>
    </source>
</evidence>